<dbReference type="GO" id="GO:0046872">
    <property type="term" value="F:metal ion binding"/>
    <property type="evidence" value="ECO:0007669"/>
    <property type="project" value="UniProtKB-KW"/>
</dbReference>
<dbReference type="Gene3D" id="3.60.21.10">
    <property type="match status" value="1"/>
</dbReference>
<feature type="active site" description="Proton donor" evidence="1">
    <location>
        <position position="68"/>
    </location>
</feature>
<dbReference type="SUPFAM" id="SSF56300">
    <property type="entry name" value="Metallo-dependent phosphatases"/>
    <property type="match status" value="1"/>
</dbReference>
<dbReference type="PANTHER" id="PTHR36303:SF1">
    <property type="entry name" value="2',3'-CYCLIC-NUCLEOTIDE 2'-PHOSPHODIESTERASE"/>
    <property type="match status" value="1"/>
</dbReference>
<dbReference type="STRING" id="81409.SAMN04515656_10422"/>
<dbReference type="InterPro" id="IPR005235">
    <property type="entry name" value="YmdB-like"/>
</dbReference>
<dbReference type="GO" id="GO:0004113">
    <property type="term" value="F:2',3'-cyclic-nucleotide 3'-phosphodiesterase activity"/>
    <property type="evidence" value="ECO:0007669"/>
    <property type="project" value="TreeGrafter"/>
</dbReference>
<evidence type="ECO:0008006" key="5">
    <source>
        <dbReference type="Google" id="ProtNLM"/>
    </source>
</evidence>
<evidence type="ECO:0000313" key="3">
    <source>
        <dbReference type="EMBL" id="SEA12653.1"/>
    </source>
</evidence>
<dbReference type="CDD" id="cd07382">
    <property type="entry name" value="MPP_DR1281"/>
    <property type="match status" value="1"/>
</dbReference>
<feature type="binding site" evidence="2">
    <location>
        <position position="8"/>
    </location>
    <ligand>
        <name>Fe cation</name>
        <dbReference type="ChEBI" id="CHEBI:24875"/>
        <label>1</label>
    </ligand>
</feature>
<dbReference type="OrthoDB" id="9801109at2"/>
<organism evidence="3 4">
    <name type="scientific">Eubacterium aggregans</name>
    <dbReference type="NCBI Taxonomy" id="81409"/>
    <lineage>
        <taxon>Bacteria</taxon>
        <taxon>Bacillati</taxon>
        <taxon>Bacillota</taxon>
        <taxon>Clostridia</taxon>
        <taxon>Eubacteriales</taxon>
        <taxon>Eubacteriaceae</taxon>
        <taxon>Eubacterium</taxon>
    </lineage>
</organism>
<feature type="binding site" evidence="2">
    <location>
        <position position="39"/>
    </location>
    <ligand>
        <name>Fe cation</name>
        <dbReference type="ChEBI" id="CHEBI:24875"/>
        <label>1</label>
    </ligand>
</feature>
<feature type="binding site" evidence="2">
    <location>
        <position position="178"/>
    </location>
    <ligand>
        <name>Fe cation</name>
        <dbReference type="ChEBI" id="CHEBI:24875"/>
        <label>1</label>
    </ligand>
</feature>
<dbReference type="PANTHER" id="PTHR36303">
    <property type="entry name" value="2',3'-CYCLIC-NUCLEOTIDE 2'-PHOSPHODIESTERASE"/>
    <property type="match status" value="1"/>
</dbReference>
<dbReference type="RefSeq" id="WP_090304983.1">
    <property type="nucleotide sequence ID" value="NZ_FNRK01000004.1"/>
</dbReference>
<gene>
    <name evidence="3" type="ORF">SAMN04515656_10422</name>
</gene>
<keyword evidence="4" id="KW-1185">Reference proteome</keyword>
<feature type="binding site" evidence="2">
    <location>
        <position position="67"/>
    </location>
    <ligand>
        <name>Fe cation</name>
        <dbReference type="ChEBI" id="CHEBI:24875"/>
        <label>2</label>
    </ligand>
</feature>
<keyword evidence="2" id="KW-0479">Metal-binding</keyword>
<evidence type="ECO:0000256" key="1">
    <source>
        <dbReference type="PIRSR" id="PIRSR004789-50"/>
    </source>
</evidence>
<dbReference type="PIRSF" id="PIRSF004789">
    <property type="entry name" value="DR1281"/>
    <property type="match status" value="1"/>
</dbReference>
<accession>A0A1H3YM89</accession>
<name>A0A1H3YM89_9FIRM</name>
<dbReference type="NCBIfam" id="TIGR00282">
    <property type="entry name" value="TIGR00282 family metallophosphoesterase"/>
    <property type="match status" value="1"/>
</dbReference>
<evidence type="ECO:0000313" key="4">
    <source>
        <dbReference type="Proteomes" id="UP000199394"/>
    </source>
</evidence>
<evidence type="ECO:0000256" key="2">
    <source>
        <dbReference type="PIRSR" id="PIRSR004789-51"/>
    </source>
</evidence>
<dbReference type="InterPro" id="IPR029052">
    <property type="entry name" value="Metallo-depent_PP-like"/>
</dbReference>
<feature type="binding site" evidence="2">
    <location>
        <position position="151"/>
    </location>
    <ligand>
        <name>Fe cation</name>
        <dbReference type="ChEBI" id="CHEBI:24875"/>
        <label>2</label>
    </ligand>
</feature>
<feature type="binding site" evidence="2">
    <location>
        <position position="176"/>
    </location>
    <ligand>
        <name>Fe cation</name>
        <dbReference type="ChEBI" id="CHEBI:24875"/>
        <label>2</label>
    </ligand>
</feature>
<sequence>MKILMIGDVFSRPGRSVLKEHLREIITAHQVDFTVINGENASGGNGMTEKNALELLALPVDAITMGNHVWNQKETVHYIDAYPQIVRPANYPEPCPGQGFAIFHHGATRIGILNLSGQIFMPEMGCCPFVTFDKIYEVNREEVDILLVDFHAEATSEKIAFGYYLDGKASVVVGTHTHVQTADARVLPGGTAYITDLGMTGALNGVIGVEKDIIIGNMRTKRPERFVAEKAHPWQINGILADVDEATGQARSIERIYEVYGD</sequence>
<dbReference type="EMBL" id="FNRK01000004">
    <property type="protein sequence ID" value="SEA12653.1"/>
    <property type="molecule type" value="Genomic_DNA"/>
</dbReference>
<dbReference type="AlphaFoldDB" id="A0A1H3YM89"/>
<dbReference type="Pfam" id="PF13277">
    <property type="entry name" value="YmdB"/>
    <property type="match status" value="1"/>
</dbReference>
<feature type="binding site" evidence="2">
    <location>
        <position position="39"/>
    </location>
    <ligand>
        <name>Fe cation</name>
        <dbReference type="ChEBI" id="CHEBI:24875"/>
        <label>2</label>
    </ligand>
</feature>
<feature type="binding site" evidence="2">
    <location>
        <position position="40"/>
    </location>
    <ligand>
        <name>Fe cation</name>
        <dbReference type="ChEBI" id="CHEBI:24875"/>
        <label>1</label>
    </ligand>
</feature>
<reference evidence="3 4" key="1">
    <citation type="submission" date="2016-10" db="EMBL/GenBank/DDBJ databases">
        <authorList>
            <person name="de Groot N.N."/>
        </authorList>
    </citation>
    <scope>NUCLEOTIDE SEQUENCE [LARGE SCALE GENOMIC DNA]</scope>
    <source>
        <strain evidence="3 4">SR12</strain>
    </source>
</reference>
<proteinExistence type="predicted"/>
<protein>
    <recommendedName>
        <fullName evidence="5">TIGR00282 family metallophosphoesterase</fullName>
    </recommendedName>
</protein>
<dbReference type="Proteomes" id="UP000199394">
    <property type="component" value="Unassembled WGS sequence"/>
</dbReference>